<keyword evidence="1" id="KW-0732">Signal</keyword>
<name>B8KYK9_9GAMM</name>
<feature type="domain" description="SnoaL-like" evidence="2">
    <location>
        <begin position="38"/>
        <end position="190"/>
    </location>
</feature>
<accession>B8KYK9</accession>
<dbReference type="OrthoDB" id="981191at2"/>
<dbReference type="RefSeq" id="WP_009019466.1">
    <property type="nucleotide sequence ID" value="NZ_DS999411.1"/>
</dbReference>
<reference evidence="4" key="1">
    <citation type="journal article" date="2013" name="BMC Microbiol.">
        <title>Taxonomy and evolution of bacteriochlorophyll a-containing members of the OM60/NOR5 clade of marine gammaproteobacteria: description of Luminiphilus syltensis gen. nov., sp. nov., reclassification of Haliea rubra as Pseudohaliea rubra gen. nov., comb. nov., and emendation of Chromatocurvus halotolerans.</title>
        <authorList>
            <person name="Spring S."/>
            <person name="Riedel T."/>
            <person name="Sproer C."/>
            <person name="Yan S."/>
            <person name="Harder J."/>
            <person name="Fuchs B.M."/>
        </authorList>
    </citation>
    <scope>NUCLEOTIDE SEQUENCE [LARGE SCALE GENOMIC DNA]</scope>
    <source>
        <strain evidence="4">NOR51-B</strain>
    </source>
</reference>
<dbReference type="EMBL" id="DS999411">
    <property type="protein sequence ID" value="EED34718.1"/>
    <property type="molecule type" value="Genomic_DNA"/>
</dbReference>
<gene>
    <name evidence="3" type="ORF">NOR51B_657</name>
</gene>
<dbReference type="SUPFAM" id="SSF54427">
    <property type="entry name" value="NTF2-like"/>
    <property type="match status" value="1"/>
</dbReference>
<evidence type="ECO:0000313" key="3">
    <source>
        <dbReference type="EMBL" id="EED34718.1"/>
    </source>
</evidence>
<dbReference type="HOGENOM" id="CLU_1298525_0_0_6"/>
<protein>
    <recommendedName>
        <fullName evidence="2">SnoaL-like domain-containing protein</fullName>
    </recommendedName>
</protein>
<dbReference type="InterPro" id="IPR032710">
    <property type="entry name" value="NTF2-like_dom_sf"/>
</dbReference>
<feature type="chain" id="PRO_5002873671" description="SnoaL-like domain-containing protein" evidence="1">
    <location>
        <begin position="36"/>
        <end position="202"/>
    </location>
</feature>
<dbReference type="Pfam" id="PF13577">
    <property type="entry name" value="SnoaL_4"/>
    <property type="match status" value="1"/>
</dbReference>
<dbReference type="Gene3D" id="3.10.450.50">
    <property type="match status" value="1"/>
</dbReference>
<keyword evidence="4" id="KW-1185">Reference proteome</keyword>
<sequence>MTNCDLKAGLKTVKKSLALTCVFALLPLTSNMVKAVDLETKSKIIDLMVCYARATDTFGELGNTNAYHEALAIYKKCFSEEASFNFWPVGSDFDGPPSQSIVTPDAWAKFVDSVIPRNEEGQSISRGHHMLSNYFVELDGDEGKLEAYLSATRVNYSYTTGSSVTDVTESKGFYTLSVKKTEESWLVTRLELRVISVSSLAR</sequence>
<evidence type="ECO:0000313" key="4">
    <source>
        <dbReference type="Proteomes" id="UP000004699"/>
    </source>
</evidence>
<evidence type="ECO:0000259" key="2">
    <source>
        <dbReference type="Pfam" id="PF13577"/>
    </source>
</evidence>
<dbReference type="Proteomes" id="UP000004699">
    <property type="component" value="Unassembled WGS sequence"/>
</dbReference>
<organism evidence="3 4">
    <name type="scientific">Luminiphilus syltensis NOR5-1B</name>
    <dbReference type="NCBI Taxonomy" id="565045"/>
    <lineage>
        <taxon>Bacteria</taxon>
        <taxon>Pseudomonadati</taxon>
        <taxon>Pseudomonadota</taxon>
        <taxon>Gammaproteobacteria</taxon>
        <taxon>Cellvibrionales</taxon>
        <taxon>Halieaceae</taxon>
        <taxon>Luminiphilus</taxon>
    </lineage>
</organism>
<feature type="signal peptide" evidence="1">
    <location>
        <begin position="1"/>
        <end position="35"/>
    </location>
</feature>
<dbReference type="AlphaFoldDB" id="B8KYK9"/>
<proteinExistence type="predicted"/>
<dbReference type="InterPro" id="IPR037401">
    <property type="entry name" value="SnoaL-like"/>
</dbReference>
<evidence type="ECO:0000256" key="1">
    <source>
        <dbReference type="SAM" id="SignalP"/>
    </source>
</evidence>